<dbReference type="SUPFAM" id="SSF56235">
    <property type="entry name" value="N-terminal nucleophile aminohydrolases (Ntn hydrolases)"/>
    <property type="match status" value="1"/>
</dbReference>
<keyword evidence="5" id="KW-0285">Flavoprotein</keyword>
<dbReference type="GO" id="GO:0006537">
    <property type="term" value="P:glutamate biosynthetic process"/>
    <property type="evidence" value="ECO:0007669"/>
    <property type="project" value="UniProtKB-KW"/>
</dbReference>
<evidence type="ECO:0000256" key="7">
    <source>
        <dbReference type="ARBA" id="ARBA00022723"/>
    </source>
</evidence>
<keyword evidence="11" id="KW-0411">Iron-sulfur</keyword>
<dbReference type="NCBIfam" id="NF008730">
    <property type="entry name" value="PRK11750.1"/>
    <property type="match status" value="1"/>
</dbReference>
<dbReference type="SUPFAM" id="SSF51395">
    <property type="entry name" value="FMN-linked oxidoreductases"/>
    <property type="match status" value="1"/>
</dbReference>
<dbReference type="CDD" id="cd00713">
    <property type="entry name" value="GltS"/>
    <property type="match status" value="1"/>
</dbReference>
<proteinExistence type="inferred from homology"/>
<evidence type="ECO:0000256" key="5">
    <source>
        <dbReference type="ARBA" id="ARBA00022630"/>
    </source>
</evidence>
<dbReference type="InterPro" id="IPR029055">
    <property type="entry name" value="Ntn_hydrolases_N"/>
</dbReference>
<evidence type="ECO:0000256" key="14">
    <source>
        <dbReference type="ARBA" id="ARBA00029440"/>
    </source>
</evidence>
<dbReference type="InterPro" id="IPR036485">
    <property type="entry name" value="Glu_synth_asu_C_sf"/>
</dbReference>
<name>A0AAW9SCQ3_9BACT</name>
<dbReference type="GO" id="GO:0046872">
    <property type="term" value="F:metal ion binding"/>
    <property type="evidence" value="ECO:0007669"/>
    <property type="project" value="UniProtKB-KW"/>
</dbReference>
<evidence type="ECO:0000256" key="4">
    <source>
        <dbReference type="ARBA" id="ARBA00022605"/>
    </source>
</evidence>
<dbReference type="GO" id="GO:0019676">
    <property type="term" value="P:ammonia assimilation cycle"/>
    <property type="evidence" value="ECO:0007669"/>
    <property type="project" value="TreeGrafter"/>
</dbReference>
<dbReference type="GO" id="GO:0051538">
    <property type="term" value="F:3 iron, 4 sulfur cluster binding"/>
    <property type="evidence" value="ECO:0007669"/>
    <property type="project" value="UniProtKB-KW"/>
</dbReference>
<dbReference type="InterPro" id="IPR013785">
    <property type="entry name" value="Aldolase_TIM"/>
</dbReference>
<gene>
    <name evidence="16" type="primary">gltB</name>
    <name evidence="16" type="ORF">AAG747_11360</name>
</gene>
<evidence type="ECO:0000256" key="1">
    <source>
        <dbReference type="ARBA" id="ARBA00001917"/>
    </source>
</evidence>
<dbReference type="SUPFAM" id="SSF69336">
    <property type="entry name" value="Alpha subunit of glutamate synthase, C-terminal domain"/>
    <property type="match status" value="1"/>
</dbReference>
<comment type="cofactor">
    <cofactor evidence="1">
        <name>FMN</name>
        <dbReference type="ChEBI" id="CHEBI:58210"/>
    </cofactor>
</comment>
<protein>
    <submittedName>
        <fullName evidence="16">Glutamate synthase large subunit</fullName>
        <ecNumber evidence="16">1.4.1.13</ecNumber>
    </submittedName>
</protein>
<reference evidence="16 17" key="1">
    <citation type="submission" date="2024-04" db="EMBL/GenBank/DDBJ databases">
        <title>Novel genus in family Flammeovirgaceae.</title>
        <authorList>
            <person name="Nguyen T.H."/>
            <person name="Vuong T.Q."/>
            <person name="Le H."/>
            <person name="Kim S.-G."/>
        </authorList>
    </citation>
    <scope>NUCLEOTIDE SEQUENCE [LARGE SCALE GENOMIC DNA]</scope>
    <source>
        <strain evidence="16 17">JCM 23209</strain>
    </source>
</reference>
<dbReference type="InterPro" id="IPR002489">
    <property type="entry name" value="Glu_synth_asu_C"/>
</dbReference>
<keyword evidence="17" id="KW-1185">Reference proteome</keyword>
<dbReference type="PANTHER" id="PTHR11938:SF148">
    <property type="entry name" value="GLUTAMATE SYNTHASE [NADPH] LARGE CHAIN"/>
    <property type="match status" value="1"/>
</dbReference>
<dbReference type="GO" id="GO:0004355">
    <property type="term" value="F:glutamate synthase (NADPH) activity"/>
    <property type="evidence" value="ECO:0007669"/>
    <property type="project" value="UniProtKB-EC"/>
</dbReference>
<dbReference type="InterPro" id="IPR050711">
    <property type="entry name" value="ET-N_metabolism_enzyme"/>
</dbReference>
<comment type="caution">
    <text evidence="16">The sequence shown here is derived from an EMBL/GenBank/DDBJ whole genome shotgun (WGS) entry which is preliminary data.</text>
</comment>
<dbReference type="InterPro" id="IPR006982">
    <property type="entry name" value="Glu_synth_centr_N"/>
</dbReference>
<dbReference type="EC" id="1.4.1.13" evidence="16"/>
<keyword evidence="4" id="KW-0028">Amino-acid biosynthesis</keyword>
<dbReference type="Pfam" id="PF04898">
    <property type="entry name" value="Glu_syn_central"/>
    <property type="match status" value="1"/>
</dbReference>
<evidence type="ECO:0000256" key="3">
    <source>
        <dbReference type="ARBA" id="ARBA00009716"/>
    </source>
</evidence>
<keyword evidence="8" id="KW-0315">Glutamine amidotransferase</keyword>
<keyword evidence="12" id="KW-0314">Glutamate biosynthesis</keyword>
<comment type="cofactor">
    <cofactor evidence="2">
        <name>[3Fe-4S] cluster</name>
        <dbReference type="ChEBI" id="CHEBI:21137"/>
    </cofactor>
</comment>
<evidence type="ECO:0000256" key="13">
    <source>
        <dbReference type="ARBA" id="ARBA00023291"/>
    </source>
</evidence>
<keyword evidence="9 16" id="KW-0560">Oxidoreductase</keyword>
<dbReference type="InterPro" id="IPR002932">
    <property type="entry name" value="Glu_synthdom"/>
</dbReference>
<dbReference type="PROSITE" id="PS51278">
    <property type="entry name" value="GATASE_TYPE_2"/>
    <property type="match status" value="1"/>
</dbReference>
<evidence type="ECO:0000256" key="6">
    <source>
        <dbReference type="ARBA" id="ARBA00022643"/>
    </source>
</evidence>
<accession>A0AAW9SCQ3</accession>
<comment type="pathway">
    <text evidence="14">Amino-acid biosynthesis.</text>
</comment>
<dbReference type="CDD" id="cd02808">
    <property type="entry name" value="GltS_FMN"/>
    <property type="match status" value="1"/>
</dbReference>
<keyword evidence="13" id="KW-0003">3Fe-4S</keyword>
<evidence type="ECO:0000256" key="2">
    <source>
        <dbReference type="ARBA" id="ARBA00001927"/>
    </source>
</evidence>
<dbReference type="InterPro" id="IPR017932">
    <property type="entry name" value="GATase_2_dom"/>
</dbReference>
<dbReference type="Gene3D" id="3.20.20.70">
    <property type="entry name" value="Aldolase class I"/>
    <property type="match status" value="2"/>
</dbReference>
<evidence type="ECO:0000256" key="12">
    <source>
        <dbReference type="ARBA" id="ARBA00023164"/>
    </source>
</evidence>
<dbReference type="PANTHER" id="PTHR11938">
    <property type="entry name" value="FAD NADPH DEHYDROGENASE/OXIDOREDUCTASE"/>
    <property type="match status" value="1"/>
</dbReference>
<sequence length="1475" mass="164516">MKELLTANRDNCGCGLIANFKNIPSRQMTLDSIEALSRMIHRGAIAADGKSGDGSGFLFSLPHRFMIRVAEMHGYDLPEKYAVAMLFITSEEQINTFTEYCEKNDLRVLFYRKVPVNTSVLGQQALDALPQITQAFVVPNSLMSTKRFSALLYLTRKEVEHELEDDEDFYIASFSDSLISYKGLVMPTMLKDFYLDLQEDDFEISFGLFHQRFSTNTLPRWSLAQPFRSLAHNGEINSIQANRFNTQVMEENLDSPVFTKAELERIFPILTKAGSDSASVDNLFEFLTVAGMDFFKTARSIVPAPWQNAPHMDPKLRAFYEYTSCNFEAWDGPAALNLTNGRYLACILDRNGLRPSKYIITRDDRILISSEYGVLDIEDNIIEEQGKLKSGQMIGIDLKYGIILKNHEINDYLKNANPYSKWLAENSAFLMEHAEQNYNDLSDFEPENLVELQRYHNFTNEIVENVIRPMVDNSKEETGSMGDDTPLACFSKVQRNFTDFFRQKFAQVTNPPIDPLREKVVMSTSVTFGPRNNVLKDGAMNAHRLKTMNPVLSKEKYGVLKAFGSVGNPLYDPVYKNKVFYTDFTKNLKEALEDLGNQVLHAVKREDVKIVILDDRILSSEKRLIPMPMAVGYLNNLLLKHRVRSQVSLVVVTGEIYDSHSFAVMLGFGASAVYPYLLFSSVLQLVKRNKEASLVDCRHALNRVTKALNSGLLKILSKMGIATVESYLNSALFDAIGLSKEIVEECFHRAFPMIPGLGYDDIEYRIHKYHKLAYKNRFIKKLYPLEVGSFYKYMDKGEYHDYSPDVSRSIQRFARTGKQEHYSELRDRINGRGLQMIRDFFEFKQGRQSISVEEVEPAENIMKRFASAAMSLGSISPEAHEAIAEAMNTIGGMSNSGEGGEDSRRFGTVLNSKIKQVASGRFGVTPHYLRNAEEIQIKVAQGAKPGEGGQLPGSKVTSLIASLRCTVPGVTLISPPPHHDIYSIEDLAQLIFDLKQVNTEAQISVKLVSTAGVGTIAVGVAKAYADKIIISGADGGTGAAQLGSIKFAGNPWELGLIEAHNALKVNNLRDAVEVQTDGGLKTGLDVVKAAILGAESYGFGTSLLNTVGCKILRVCHLNKCSVGIATQDKTLRSYYTGTVRGIINYLTSIAEEVREILAKLGYQKLDDIIGQTHLLQVVNDEFAKKFDFESILYQAPGIETRKKKRNEPFDNNQFEQDVQKEVIDTIKSPKFPIVVNRKIRNINRSFGARISGVIADYYGDKGLPKETITINLKGYAGQSLGTFLSKGMLIRLAGTANDYVGKGMRGGHIIITPEKVGRPHSLAGNTCLYGATGGKLFVAGTVGERFAVRNSGALAVVEGTGDHPCEYMTGGTVVILGETGINFGAGMTGGVAFVYDKTNTFIDKMNQELIKAERIDTDEADEGRYYLKKILRSYSYRTNSPIAKFILDNFREESRYFYMVTSKDMKAPLNPMEGN</sequence>
<evidence type="ECO:0000313" key="17">
    <source>
        <dbReference type="Proteomes" id="UP001403385"/>
    </source>
</evidence>
<dbReference type="EMBL" id="JBDKWZ010000005">
    <property type="protein sequence ID" value="MEN7548511.1"/>
    <property type="molecule type" value="Genomic_DNA"/>
</dbReference>
<keyword evidence="7" id="KW-0479">Metal-binding</keyword>
<evidence type="ECO:0000256" key="8">
    <source>
        <dbReference type="ARBA" id="ARBA00022962"/>
    </source>
</evidence>
<dbReference type="RefSeq" id="WP_346821289.1">
    <property type="nucleotide sequence ID" value="NZ_JBDKWZ010000005.1"/>
</dbReference>
<dbReference type="Gene3D" id="2.160.20.60">
    <property type="entry name" value="Glutamate synthase, alpha subunit, C-terminal domain"/>
    <property type="match status" value="1"/>
</dbReference>
<evidence type="ECO:0000259" key="15">
    <source>
        <dbReference type="PROSITE" id="PS51278"/>
    </source>
</evidence>
<dbReference type="Gene3D" id="3.60.20.10">
    <property type="entry name" value="Glutamine Phosphoribosylpyrophosphate, subunit 1, domain 1"/>
    <property type="match status" value="1"/>
</dbReference>
<evidence type="ECO:0000256" key="9">
    <source>
        <dbReference type="ARBA" id="ARBA00023002"/>
    </source>
</evidence>
<keyword evidence="10" id="KW-0408">Iron</keyword>
<evidence type="ECO:0000256" key="11">
    <source>
        <dbReference type="ARBA" id="ARBA00023014"/>
    </source>
</evidence>
<comment type="similarity">
    <text evidence="3">Belongs to the glutamate synthase family.</text>
</comment>
<dbReference type="Proteomes" id="UP001403385">
    <property type="component" value="Unassembled WGS sequence"/>
</dbReference>
<evidence type="ECO:0000256" key="10">
    <source>
        <dbReference type="ARBA" id="ARBA00023004"/>
    </source>
</evidence>
<evidence type="ECO:0000313" key="16">
    <source>
        <dbReference type="EMBL" id="MEN7548511.1"/>
    </source>
</evidence>
<dbReference type="Pfam" id="PF01645">
    <property type="entry name" value="Glu_synthase"/>
    <property type="match status" value="1"/>
</dbReference>
<dbReference type="Pfam" id="PF01493">
    <property type="entry name" value="GXGXG"/>
    <property type="match status" value="1"/>
</dbReference>
<keyword evidence="6" id="KW-0288">FMN</keyword>
<dbReference type="Pfam" id="PF00310">
    <property type="entry name" value="GATase_2"/>
    <property type="match status" value="1"/>
</dbReference>
<feature type="domain" description="Glutamine amidotransferase type-2" evidence="15">
    <location>
        <begin position="14"/>
        <end position="399"/>
    </location>
</feature>
<organism evidence="16 17">
    <name type="scientific">Rapidithrix thailandica</name>
    <dbReference type="NCBI Taxonomy" id="413964"/>
    <lineage>
        <taxon>Bacteria</taxon>
        <taxon>Pseudomonadati</taxon>
        <taxon>Bacteroidota</taxon>
        <taxon>Cytophagia</taxon>
        <taxon>Cytophagales</taxon>
        <taxon>Flammeovirgaceae</taxon>
        <taxon>Rapidithrix</taxon>
    </lineage>
</organism>